<feature type="compositionally biased region" description="Pro residues" evidence="1">
    <location>
        <begin position="28"/>
        <end position="40"/>
    </location>
</feature>
<feature type="compositionally biased region" description="Low complexity" evidence="1">
    <location>
        <begin position="14"/>
        <end position="27"/>
    </location>
</feature>
<dbReference type="Proteomes" id="UP001303760">
    <property type="component" value="Unassembled WGS sequence"/>
</dbReference>
<protein>
    <submittedName>
        <fullName evidence="2">Uncharacterized protein</fullName>
    </submittedName>
</protein>
<reference evidence="2" key="1">
    <citation type="journal article" date="2023" name="Mol. Phylogenet. Evol.">
        <title>Genome-scale phylogeny and comparative genomics of the fungal order Sordariales.</title>
        <authorList>
            <person name="Hensen N."/>
            <person name="Bonometti L."/>
            <person name="Westerberg I."/>
            <person name="Brannstrom I.O."/>
            <person name="Guillou S."/>
            <person name="Cros-Aarteil S."/>
            <person name="Calhoun S."/>
            <person name="Haridas S."/>
            <person name="Kuo A."/>
            <person name="Mondo S."/>
            <person name="Pangilinan J."/>
            <person name="Riley R."/>
            <person name="LaButti K."/>
            <person name="Andreopoulos B."/>
            <person name="Lipzen A."/>
            <person name="Chen C."/>
            <person name="Yan M."/>
            <person name="Daum C."/>
            <person name="Ng V."/>
            <person name="Clum A."/>
            <person name="Steindorff A."/>
            <person name="Ohm R.A."/>
            <person name="Martin F."/>
            <person name="Silar P."/>
            <person name="Natvig D.O."/>
            <person name="Lalanne C."/>
            <person name="Gautier V."/>
            <person name="Ament-Velasquez S.L."/>
            <person name="Kruys A."/>
            <person name="Hutchinson M.I."/>
            <person name="Powell A.J."/>
            <person name="Barry K."/>
            <person name="Miller A.N."/>
            <person name="Grigoriev I.V."/>
            <person name="Debuchy R."/>
            <person name="Gladieux P."/>
            <person name="Hiltunen Thoren M."/>
            <person name="Johannesson H."/>
        </authorList>
    </citation>
    <scope>NUCLEOTIDE SEQUENCE</scope>
    <source>
        <strain evidence="2">CBS 532.94</strain>
    </source>
</reference>
<sequence>MSHLALGSPRRLESPSAPAAEKSAPAIPAAPAPVPAPAPAPTAAVSTNTTPVARAASAVMTTATTTSTTSSPPPEPLFARRAVGGAPKPGKSGLSRLFQTLGPASSAAPNSSASPAAPASSTAPATSTSPTPSESSTLVASYGSQTDVEEEALISPNATSAPILILGAVPTPRGRQRTFPDSAEERPDRDDWSSCPVE</sequence>
<evidence type="ECO:0000256" key="1">
    <source>
        <dbReference type="SAM" id="MobiDB-lite"/>
    </source>
</evidence>
<organism evidence="2 3">
    <name type="scientific">Achaetomium macrosporum</name>
    <dbReference type="NCBI Taxonomy" id="79813"/>
    <lineage>
        <taxon>Eukaryota</taxon>
        <taxon>Fungi</taxon>
        <taxon>Dikarya</taxon>
        <taxon>Ascomycota</taxon>
        <taxon>Pezizomycotina</taxon>
        <taxon>Sordariomycetes</taxon>
        <taxon>Sordariomycetidae</taxon>
        <taxon>Sordariales</taxon>
        <taxon>Chaetomiaceae</taxon>
        <taxon>Achaetomium</taxon>
    </lineage>
</organism>
<accession>A0AAN7C4N2</accession>
<dbReference type="AlphaFoldDB" id="A0AAN7C4N2"/>
<evidence type="ECO:0000313" key="2">
    <source>
        <dbReference type="EMBL" id="KAK4234413.1"/>
    </source>
</evidence>
<proteinExistence type="predicted"/>
<dbReference type="EMBL" id="MU860373">
    <property type="protein sequence ID" value="KAK4234413.1"/>
    <property type="molecule type" value="Genomic_DNA"/>
</dbReference>
<comment type="caution">
    <text evidence="2">The sequence shown here is derived from an EMBL/GenBank/DDBJ whole genome shotgun (WGS) entry which is preliminary data.</text>
</comment>
<keyword evidence="3" id="KW-1185">Reference proteome</keyword>
<feature type="compositionally biased region" description="Basic and acidic residues" evidence="1">
    <location>
        <begin position="183"/>
        <end position="192"/>
    </location>
</feature>
<feature type="compositionally biased region" description="Low complexity" evidence="1">
    <location>
        <begin position="41"/>
        <end position="70"/>
    </location>
</feature>
<feature type="region of interest" description="Disordered" evidence="1">
    <location>
        <begin position="1"/>
        <end position="198"/>
    </location>
</feature>
<reference evidence="2" key="2">
    <citation type="submission" date="2023-05" db="EMBL/GenBank/DDBJ databases">
        <authorList>
            <consortium name="Lawrence Berkeley National Laboratory"/>
            <person name="Steindorff A."/>
            <person name="Hensen N."/>
            <person name="Bonometti L."/>
            <person name="Westerberg I."/>
            <person name="Brannstrom I.O."/>
            <person name="Guillou S."/>
            <person name="Cros-Aarteil S."/>
            <person name="Calhoun S."/>
            <person name="Haridas S."/>
            <person name="Kuo A."/>
            <person name="Mondo S."/>
            <person name="Pangilinan J."/>
            <person name="Riley R."/>
            <person name="Labutti K."/>
            <person name="Andreopoulos B."/>
            <person name="Lipzen A."/>
            <person name="Chen C."/>
            <person name="Yanf M."/>
            <person name="Daum C."/>
            <person name="Ng V."/>
            <person name="Clum A."/>
            <person name="Ohm R."/>
            <person name="Martin F."/>
            <person name="Silar P."/>
            <person name="Natvig D."/>
            <person name="Lalanne C."/>
            <person name="Gautier V."/>
            <person name="Ament-Velasquez S.L."/>
            <person name="Kruys A."/>
            <person name="Hutchinson M.I."/>
            <person name="Powell A.J."/>
            <person name="Barry K."/>
            <person name="Miller A.N."/>
            <person name="Grigoriev I.V."/>
            <person name="Debuchy R."/>
            <person name="Gladieux P."/>
            <person name="Thoren M.H."/>
            <person name="Johannesson H."/>
        </authorList>
    </citation>
    <scope>NUCLEOTIDE SEQUENCE</scope>
    <source>
        <strain evidence="2">CBS 532.94</strain>
    </source>
</reference>
<evidence type="ECO:0000313" key="3">
    <source>
        <dbReference type="Proteomes" id="UP001303760"/>
    </source>
</evidence>
<gene>
    <name evidence="2" type="ORF">C8A03DRAFT_37813</name>
</gene>
<feature type="compositionally biased region" description="Low complexity" evidence="1">
    <location>
        <begin position="103"/>
        <end position="137"/>
    </location>
</feature>
<name>A0AAN7C4N2_9PEZI</name>